<dbReference type="Pfam" id="PF12814">
    <property type="entry name" value="Mcp5_PH"/>
    <property type="match status" value="1"/>
</dbReference>
<feature type="compositionally biased region" description="Polar residues" evidence="2">
    <location>
        <begin position="256"/>
        <end position="289"/>
    </location>
</feature>
<dbReference type="Proteomes" id="UP000190274">
    <property type="component" value="Chromosome G"/>
</dbReference>
<dbReference type="OrthoDB" id="2149224at2759"/>
<dbReference type="GO" id="GO:0005543">
    <property type="term" value="F:phospholipid binding"/>
    <property type="evidence" value="ECO:0007669"/>
    <property type="project" value="InterPro"/>
</dbReference>
<dbReference type="GO" id="GO:0005938">
    <property type="term" value="C:cell cortex"/>
    <property type="evidence" value="ECO:0007669"/>
    <property type="project" value="InterPro"/>
</dbReference>
<keyword evidence="5" id="KW-1185">Reference proteome</keyword>
<dbReference type="STRING" id="1266660.A0A1G4JT57"/>
<evidence type="ECO:0000313" key="4">
    <source>
        <dbReference type="EMBL" id="SCU94080.1"/>
    </source>
</evidence>
<feature type="compositionally biased region" description="Basic and acidic residues" evidence="2">
    <location>
        <begin position="395"/>
        <end position="405"/>
    </location>
</feature>
<dbReference type="PANTHER" id="PTHR28190">
    <property type="entry name" value="NUCLEAR MIGRATION PROTEIN NUM1"/>
    <property type="match status" value="1"/>
</dbReference>
<dbReference type="GO" id="GO:0005739">
    <property type="term" value="C:mitochondrion"/>
    <property type="evidence" value="ECO:0007669"/>
    <property type="project" value="TreeGrafter"/>
</dbReference>
<dbReference type="InterPro" id="IPR001849">
    <property type="entry name" value="PH_domain"/>
</dbReference>
<reference evidence="5" key="1">
    <citation type="submission" date="2016-03" db="EMBL/GenBank/DDBJ databases">
        <authorList>
            <person name="Devillers H."/>
        </authorList>
    </citation>
    <scope>NUCLEOTIDE SEQUENCE [LARGE SCALE GENOMIC DNA]</scope>
</reference>
<evidence type="ECO:0000256" key="2">
    <source>
        <dbReference type="SAM" id="MobiDB-lite"/>
    </source>
</evidence>
<sequence>MAQRRDHSKVPSDIDLRSQLERVQKRIDHEMDEAIAGGNSSRPTSFSKFLGKRGTRTSMPVFAGSSTHNNVVGNNSSKDVSFVMGLSENLLLECRRLQADNEKKSIKIKSIQQEFEELQSKFEKLLAKQHNTQQDCLLLKDTNWELETKLQNMAQQLKELNSTSESSQQELKKQIGAHQALLNTFEETNLEKNVLEEEVQKMRHQHASDIADLRQNVAGLNEENDELQQKLDDMTFKVNQLTAQLTELTKNAGLQEVSSDSSVTKKQSIQPSIDPSGSAGLTQTTLRHNNPSKEDMDSALLLIDKLKQQIVQLKRARHVADPLTKDDNHSGTSFPGDSETKKVVGLDNTLERSPTNPSTKRRPQEIQAPEWSFEDSSCSIYTERSEIPNYNSDAGSEHETSESRNVRNPILQDLFDPIDKKTSLNHSTIEQYAKQHNMILLSQDEYIQEDGEMRQPQKYLRSGELDRFSEENAIKELKERGYDIHTQEEHERIQKILQSWAEPPLSLLENKAAHYGSVLISKAEYEALRSPTIESLINQLDAANHSYLNDQSLEKLTKVIQRSNKTDVHERSPELSLDAIILQAKSKGFEVVEASEWESKKNIINEPSLSYLTDAAQTLDHIIISKKNYELLLHPPIDGLRQMAAMHDHTLVTNGDYEQMTNMDREHIQEEAFKLKLAIVSQSDLDNLQNPSKEAIKAKAQKWGLELISAQELHTLSNPSMENIIFQARERNFELIEASQLKDMRQQLCSPDESFIRAKALDLNLTLLSNNSFEQLKADANSPRLEVIKKTIASRYNDAILTWLSKELHLTILKDADYRTLVENSRNPSMDLLTELAAKRGLVTVKSEELADLKRISESPSLDFLRERSGVYDSTVVDNQELNGIKSSLEHPKIEYLAHHASTNGFVLISSSDLESLRASIDNPTPEYLNKKSKKLDCLLIAKADHLDLIAKLESPDLAFLEEKLSAMGYTSVEKETYGQLQSQIETPELSFLEEKLSAMGYTSVEKETYGQLQSQIETPELSFLEEKLSAMGYTSVEKETYGQLQSQIETPELSFLEEKLSAMGYTAVEKETYGQLQSQIKTPELPSLENMVKDVGTLITSDENGEVQEKHELSKKFQQGHLQGSTVNEKSLCDESILRHPEIARIEEESHAPTAMIDDIRPNITPAYRCSMDKDELHQVGDNLAWDTSTPCNQYEPKKIESNAKSMNSVSNNIPLPSVERWLDETMSDQPTSEANEKVSLAALEQRAKKMNFAILGIEELENLRSKARYPPKWVLDEHLKEEGLISITTEEYANLIQKSENPDSSILREKLEEDGMMILKKGEYEALLSHFEAPQLSFLTSNLERLGFASIAEKDLTLMNKMLKEPSISYLEEKAKDLAYVVVPSQIYSTLRATFDAPELSFLRQKSKEHGFALISEERLHLLTMMVESPDLSYLREKAQGYEIITSERHSSLVSLESSPTLDFLTRKSDLLGYSLLSKSQVNELTRRAEDPTVQELEICAKGRGCVVVSERDFTELNKKINEPSIDYITEKSVVLGLEVLSADEYTALLAACTLESALKVIEDTGSKVLTQSDYTELCARDLEHATLEKLSERLYDMGRISVSLEEYDLLSLPLLDRLDGDSVQAFCKKNDLVTIELRELDLLRANVSQLSLEELDSLAAQHHRRLIPVHEYEGLLKEISKPSLATIQREIEGHHLVLVNETTYQGMLRALEVPTLDRLREQAKHLDYVLLNETDYLHLADEAKKSTMAKNHMISEDTILDASGNTPRSHVEEISRLKAEIEKPSEEYLSCKADRSGFILLDKQEFESHKVARNSVKNPSIEFVSNLAAEIGGIFLSKSDYDGMKAELESPSEDFIRVKAQNRGFVIIKEQKYNDEFNSWSSPSIDYLTEKAEQLNLKLVSVPAYEKFQLLCESPPVDCLMSMVQQYPEYIMMKRNEHESLVIRAAASDKTIFELGSDEPKEGDSNDLPIQNDIEAMGEEEKTSIDKEKTLETVKALNCVTLGLAEYKHLLNNQKNSPITKTQVYSAAKEFHLTVLTTEEYVPLLKSQNIYSLVAQDQARGVCHASEAHDSASIYSSRNSISVPSTLDGESDFVSRSLTGDSVYFDALTLEGRDSLVNESSSNFDTDSACYTDAQDVERISRTSTIEIKDSHHESLSITELRERARAYGYEIVRHNFAPSKEGGQAHGSFGNSLKQGEVQKGNSSPLNDTDGSSMSSRVVDSEEHIQTNKATRQGLVVITENELAQFEALKKLEKIASINKPGDGVSNISNISAVKNPLVSANVFSNTNLSTKSDFDEGSREAVNVQPDLKTYESSQRGTGERKKSVELKMNSELMKLESDEQSVVGFSSVGGAISFSPAKTMSPYLNSSDSGEARHDQKAELIQRLHKFGLVALEAEQFARIKAELAASGSNNLTVDDIMIKATEFDLVPIPRSQFEKIKEELSKPSLTKDQILQNANDFGLVVVEKSEYDRLGCSRCLGQGGELLSSAFEESEFSEDNDDTTHMISLARKLGMMCIPESAFVATTNARAVDTHNVVVLPSSYYEHILAKEQEVLKMATNEELQVEAKNRGLIFGSREPHLGAVMSPQHSKLSRQSSIHTNFSSDSNSRRSFAEAAVNAAHSDHEVATIKGSNHRLSISSSKQPTLNMDAGMSHVRHASFDGGISLATVASLSEPSIIPALTQTVIGEYIYKYYRRLGPLSTFMSRHERYFWVHPYTMTLYWSTNNPVLENPATNKTRAAAILGVEAVDDPNPYPVGLYHKSIVVKTESRSIKITCASRQRHNIWFNSLRYLVQRNMDGINLDDGMADPTDPANANKIYQLPGETSRLTNQRLSSTRRGTSTVFVNHSRAPSSRYNK</sequence>
<dbReference type="SMART" id="SM00233">
    <property type="entry name" value="PH"/>
    <property type="match status" value="1"/>
</dbReference>
<evidence type="ECO:0000313" key="5">
    <source>
        <dbReference type="Proteomes" id="UP000190274"/>
    </source>
</evidence>
<organism evidence="4 5">
    <name type="scientific">Lachancea dasiensis</name>
    <dbReference type="NCBI Taxonomy" id="1072105"/>
    <lineage>
        <taxon>Eukaryota</taxon>
        <taxon>Fungi</taxon>
        <taxon>Dikarya</taxon>
        <taxon>Ascomycota</taxon>
        <taxon>Saccharomycotina</taxon>
        <taxon>Saccharomycetes</taxon>
        <taxon>Saccharomycetales</taxon>
        <taxon>Saccharomycetaceae</taxon>
        <taxon>Lachancea</taxon>
    </lineage>
</organism>
<name>A0A1G4JT57_9SACH</name>
<dbReference type="GO" id="GO:0032065">
    <property type="term" value="P:maintenance of protein location in cell cortex"/>
    <property type="evidence" value="ECO:0007669"/>
    <property type="project" value="InterPro"/>
</dbReference>
<keyword evidence="1" id="KW-0175">Coiled coil</keyword>
<dbReference type="EMBL" id="LT598457">
    <property type="protein sequence ID" value="SCU94080.1"/>
    <property type="molecule type" value="Genomic_DNA"/>
</dbReference>
<evidence type="ECO:0000259" key="3">
    <source>
        <dbReference type="SMART" id="SM00233"/>
    </source>
</evidence>
<dbReference type="GO" id="GO:0005934">
    <property type="term" value="C:cellular bud tip"/>
    <property type="evidence" value="ECO:0007669"/>
    <property type="project" value="TreeGrafter"/>
</dbReference>
<protein>
    <submittedName>
        <fullName evidence="4">LADA_0G06392g1_1</fullName>
    </submittedName>
</protein>
<feature type="region of interest" description="Disordered" evidence="2">
    <location>
        <begin position="386"/>
        <end position="408"/>
    </location>
</feature>
<evidence type="ECO:0000256" key="1">
    <source>
        <dbReference type="SAM" id="Coils"/>
    </source>
</evidence>
<dbReference type="CDD" id="cd13365">
    <property type="entry name" value="PH_PLC_plant-like"/>
    <property type="match status" value="1"/>
</dbReference>
<feature type="domain" description="PH" evidence="3">
    <location>
        <begin position="2688"/>
        <end position="2800"/>
    </location>
</feature>
<feature type="coiled-coil region" evidence="1">
    <location>
        <begin position="94"/>
        <end position="251"/>
    </location>
</feature>
<dbReference type="InterPro" id="IPR024774">
    <property type="entry name" value="PH_dom-Mcp5-type"/>
</dbReference>
<dbReference type="GO" id="GO:0000226">
    <property type="term" value="P:microtubule cytoskeleton organization"/>
    <property type="evidence" value="ECO:0007669"/>
    <property type="project" value="TreeGrafter"/>
</dbReference>
<dbReference type="PANTHER" id="PTHR28190:SF1">
    <property type="entry name" value="NUCLEAR MIGRATION PROTEIN NUM1"/>
    <property type="match status" value="1"/>
</dbReference>
<feature type="region of interest" description="Disordered" evidence="2">
    <location>
        <begin position="254"/>
        <end position="293"/>
    </location>
</feature>
<dbReference type="InterPro" id="IPR053005">
    <property type="entry name" value="Nuclear_Pos-Cytoskel_Interact"/>
</dbReference>
<proteinExistence type="predicted"/>
<dbReference type="GO" id="GO:0015631">
    <property type="term" value="F:tubulin binding"/>
    <property type="evidence" value="ECO:0007669"/>
    <property type="project" value="TreeGrafter"/>
</dbReference>
<feature type="region of interest" description="Disordered" evidence="2">
    <location>
        <begin position="317"/>
        <end position="374"/>
    </location>
</feature>
<accession>A0A1G4JT57</accession>
<feature type="compositionally biased region" description="Basic and acidic residues" evidence="2">
    <location>
        <begin position="318"/>
        <end position="329"/>
    </location>
</feature>
<feature type="region of interest" description="Disordered" evidence="2">
    <location>
        <begin position="2182"/>
        <end position="2230"/>
    </location>
</feature>
<feature type="compositionally biased region" description="Polar residues" evidence="2">
    <location>
        <begin position="2193"/>
        <end position="2222"/>
    </location>
</feature>
<gene>
    <name evidence="4" type="ORF">LADA_0G06392G</name>
</gene>